<accession>A0A0T6BHG8</accession>
<feature type="transmembrane region" description="Helical" evidence="8">
    <location>
        <begin position="33"/>
        <end position="64"/>
    </location>
</feature>
<keyword evidence="3" id="KW-0813">Transport</keyword>
<name>A0A0T6BHG8_9SCAR</name>
<dbReference type="PANTHER" id="PTHR11616:SF236">
    <property type="entry name" value="TRANSPORTER"/>
    <property type="match status" value="1"/>
</dbReference>
<feature type="non-terminal residue" evidence="9">
    <location>
        <position position="1"/>
    </location>
</feature>
<keyword evidence="6 8" id="KW-1133">Transmembrane helix</keyword>
<sequence>LVLEGIPLFLIELGIGQKMRLGSLGVWNTIHPWLGGIGLASCVVTFFVALYYNVIITWCFYYFFNSFQYPLPWAECPKVNGTEVPECAKSSETAYFWYRTTLDAAPAIDEPGNLKW</sequence>
<dbReference type="EMBL" id="LJIG01000172">
    <property type="protein sequence ID" value="KRT86768.1"/>
    <property type="molecule type" value="Genomic_DNA"/>
</dbReference>
<dbReference type="PANTHER" id="PTHR11616">
    <property type="entry name" value="SODIUM/CHLORIDE DEPENDENT TRANSPORTER"/>
    <property type="match status" value="1"/>
</dbReference>
<dbReference type="GO" id="GO:0089718">
    <property type="term" value="P:amino acid import across plasma membrane"/>
    <property type="evidence" value="ECO:0007669"/>
    <property type="project" value="TreeGrafter"/>
</dbReference>
<evidence type="ECO:0000256" key="7">
    <source>
        <dbReference type="ARBA" id="ARBA00023136"/>
    </source>
</evidence>
<dbReference type="GO" id="GO:0005886">
    <property type="term" value="C:plasma membrane"/>
    <property type="evidence" value="ECO:0007669"/>
    <property type="project" value="TreeGrafter"/>
</dbReference>
<protein>
    <submittedName>
        <fullName evidence="9">Neurotransmitter transporter</fullName>
    </submittedName>
</protein>
<keyword evidence="10" id="KW-1185">Reference proteome</keyword>
<dbReference type="InterPro" id="IPR000175">
    <property type="entry name" value="Na/ntran_symport"/>
</dbReference>
<dbReference type="PROSITE" id="PS00754">
    <property type="entry name" value="NA_NEUROTRAN_SYMP_2"/>
    <property type="match status" value="1"/>
</dbReference>
<evidence type="ECO:0000256" key="5">
    <source>
        <dbReference type="ARBA" id="ARBA00022847"/>
    </source>
</evidence>
<comment type="caution">
    <text evidence="9">The sequence shown here is derived from an EMBL/GenBank/DDBJ whole genome shotgun (WGS) entry which is preliminary data.</text>
</comment>
<dbReference type="AlphaFoldDB" id="A0A0T6BHG8"/>
<evidence type="ECO:0000256" key="6">
    <source>
        <dbReference type="ARBA" id="ARBA00022989"/>
    </source>
</evidence>
<dbReference type="Pfam" id="PF00209">
    <property type="entry name" value="SNF"/>
    <property type="match status" value="1"/>
</dbReference>
<dbReference type="GO" id="GO:0015179">
    <property type="term" value="F:L-amino acid transmembrane transporter activity"/>
    <property type="evidence" value="ECO:0007669"/>
    <property type="project" value="TreeGrafter"/>
</dbReference>
<evidence type="ECO:0000256" key="2">
    <source>
        <dbReference type="ARBA" id="ARBA00006459"/>
    </source>
</evidence>
<dbReference type="GO" id="GO:0005283">
    <property type="term" value="F:amino acid:sodium symporter activity"/>
    <property type="evidence" value="ECO:0007669"/>
    <property type="project" value="TreeGrafter"/>
</dbReference>
<evidence type="ECO:0000256" key="1">
    <source>
        <dbReference type="ARBA" id="ARBA00004141"/>
    </source>
</evidence>
<keyword evidence="7 8" id="KW-0472">Membrane</keyword>
<gene>
    <name evidence="9" type="ORF">AMK59_2453</name>
</gene>
<comment type="similarity">
    <text evidence="2">Belongs to the sodium:neurotransmitter symporter (SNF) (TC 2.A.22) family.</text>
</comment>
<evidence type="ECO:0000256" key="3">
    <source>
        <dbReference type="ARBA" id="ARBA00022448"/>
    </source>
</evidence>
<evidence type="ECO:0000256" key="4">
    <source>
        <dbReference type="ARBA" id="ARBA00022692"/>
    </source>
</evidence>
<proteinExistence type="inferred from homology"/>
<keyword evidence="4 8" id="KW-0812">Transmembrane</keyword>
<organism evidence="9 10">
    <name type="scientific">Oryctes borbonicus</name>
    <dbReference type="NCBI Taxonomy" id="1629725"/>
    <lineage>
        <taxon>Eukaryota</taxon>
        <taxon>Metazoa</taxon>
        <taxon>Ecdysozoa</taxon>
        <taxon>Arthropoda</taxon>
        <taxon>Hexapoda</taxon>
        <taxon>Insecta</taxon>
        <taxon>Pterygota</taxon>
        <taxon>Neoptera</taxon>
        <taxon>Endopterygota</taxon>
        <taxon>Coleoptera</taxon>
        <taxon>Polyphaga</taxon>
        <taxon>Scarabaeiformia</taxon>
        <taxon>Scarabaeidae</taxon>
        <taxon>Dynastinae</taxon>
        <taxon>Oryctes</taxon>
    </lineage>
</organism>
<dbReference type="OrthoDB" id="6727966at2759"/>
<dbReference type="Proteomes" id="UP000051574">
    <property type="component" value="Unassembled WGS sequence"/>
</dbReference>
<dbReference type="PROSITE" id="PS50267">
    <property type="entry name" value="NA_NEUROTRAN_SYMP_3"/>
    <property type="match status" value="1"/>
</dbReference>
<comment type="subcellular location">
    <subcellularLocation>
        <location evidence="1">Membrane</location>
        <topology evidence="1">Multi-pass membrane protein</topology>
    </subcellularLocation>
</comment>
<evidence type="ECO:0000256" key="8">
    <source>
        <dbReference type="SAM" id="Phobius"/>
    </source>
</evidence>
<evidence type="ECO:0000313" key="10">
    <source>
        <dbReference type="Proteomes" id="UP000051574"/>
    </source>
</evidence>
<reference evidence="9 10" key="1">
    <citation type="submission" date="2015-09" db="EMBL/GenBank/DDBJ databases">
        <title>Draft genome of the scarab beetle Oryctes borbonicus.</title>
        <authorList>
            <person name="Meyer J.M."/>
            <person name="Markov G.V."/>
            <person name="Baskaran P."/>
            <person name="Herrmann M."/>
            <person name="Sommer R.J."/>
            <person name="Roedelsperger C."/>
        </authorList>
    </citation>
    <scope>NUCLEOTIDE SEQUENCE [LARGE SCALE GENOMIC DNA]</scope>
    <source>
        <strain evidence="9">OB123</strain>
        <tissue evidence="9">Whole animal</tissue>
    </source>
</reference>
<keyword evidence="5" id="KW-0769">Symport</keyword>
<dbReference type="GO" id="GO:0015187">
    <property type="term" value="F:glycine transmembrane transporter activity"/>
    <property type="evidence" value="ECO:0007669"/>
    <property type="project" value="TreeGrafter"/>
</dbReference>
<evidence type="ECO:0000313" key="9">
    <source>
        <dbReference type="EMBL" id="KRT86768.1"/>
    </source>
</evidence>
<dbReference type="SUPFAM" id="SSF161070">
    <property type="entry name" value="SNF-like"/>
    <property type="match status" value="1"/>
</dbReference>
<feature type="non-terminal residue" evidence="9">
    <location>
        <position position="116"/>
    </location>
</feature>
<dbReference type="InterPro" id="IPR037272">
    <property type="entry name" value="SNS_sf"/>
</dbReference>